<evidence type="ECO:0000313" key="2">
    <source>
        <dbReference type="EMBL" id="GMM52419.1"/>
    </source>
</evidence>
<dbReference type="InterPro" id="IPR045136">
    <property type="entry name" value="Iah1-like"/>
</dbReference>
<dbReference type="SUPFAM" id="SSF52266">
    <property type="entry name" value="SGNH hydrolase"/>
    <property type="match status" value="1"/>
</dbReference>
<dbReference type="PANTHER" id="PTHR14209:SF19">
    <property type="entry name" value="ISOAMYL ACETATE-HYDROLYZING ESTERASE 1 HOMOLOG"/>
    <property type="match status" value="1"/>
</dbReference>
<accession>A0AAV5RLL8</accession>
<dbReference type="AlphaFoldDB" id="A0AAV5RLL8"/>
<protein>
    <submittedName>
        <fullName evidence="2">Isoamyl acetate-hydrolyzing esterase</fullName>
    </submittedName>
</protein>
<dbReference type="EMBL" id="BTGC01000008">
    <property type="protein sequence ID" value="GMM52419.1"/>
    <property type="molecule type" value="Genomic_DNA"/>
</dbReference>
<organism evidence="2 3">
    <name type="scientific">Starmerella bacillaris</name>
    <name type="common">Yeast</name>
    <name type="synonym">Candida zemplinina</name>
    <dbReference type="NCBI Taxonomy" id="1247836"/>
    <lineage>
        <taxon>Eukaryota</taxon>
        <taxon>Fungi</taxon>
        <taxon>Dikarya</taxon>
        <taxon>Ascomycota</taxon>
        <taxon>Saccharomycotina</taxon>
        <taxon>Dipodascomycetes</taxon>
        <taxon>Dipodascales</taxon>
        <taxon>Trichomonascaceae</taxon>
        <taxon>Starmerella</taxon>
    </lineage>
</organism>
<comment type="caution">
    <text evidence="2">The sequence shown here is derived from an EMBL/GenBank/DDBJ whole genome shotgun (WGS) entry which is preliminary data.</text>
</comment>
<dbReference type="Gene3D" id="3.40.50.1110">
    <property type="entry name" value="SGNH hydrolase"/>
    <property type="match status" value="1"/>
</dbReference>
<name>A0AAV5RLL8_STABA</name>
<dbReference type="InterPro" id="IPR013830">
    <property type="entry name" value="SGNH_hydro"/>
</dbReference>
<dbReference type="Proteomes" id="UP001362899">
    <property type="component" value="Unassembled WGS sequence"/>
</dbReference>
<dbReference type="Pfam" id="PF13472">
    <property type="entry name" value="Lipase_GDSL_2"/>
    <property type="match status" value="1"/>
</dbReference>
<evidence type="ECO:0000313" key="3">
    <source>
        <dbReference type="Proteomes" id="UP001362899"/>
    </source>
</evidence>
<feature type="domain" description="SGNH hydrolase-type esterase" evidence="1">
    <location>
        <begin position="8"/>
        <end position="175"/>
    </location>
</feature>
<dbReference type="PANTHER" id="PTHR14209">
    <property type="entry name" value="ISOAMYL ACETATE-HYDROLYZING ESTERASE 1"/>
    <property type="match status" value="1"/>
</dbReference>
<proteinExistence type="predicted"/>
<reference evidence="2 3" key="1">
    <citation type="journal article" date="2023" name="Elife">
        <title>Identification of key yeast species and microbe-microbe interactions impacting larval growth of Drosophila in the wild.</title>
        <authorList>
            <person name="Mure A."/>
            <person name="Sugiura Y."/>
            <person name="Maeda R."/>
            <person name="Honda K."/>
            <person name="Sakurai N."/>
            <person name="Takahashi Y."/>
            <person name="Watada M."/>
            <person name="Katoh T."/>
            <person name="Gotoh A."/>
            <person name="Gotoh Y."/>
            <person name="Taniguchi I."/>
            <person name="Nakamura K."/>
            <person name="Hayashi T."/>
            <person name="Katayama T."/>
            <person name="Uemura T."/>
            <person name="Hattori Y."/>
        </authorList>
    </citation>
    <scope>NUCLEOTIDE SEQUENCE [LARGE SCALE GENOMIC DNA]</scope>
    <source>
        <strain evidence="2 3">SB-73</strain>
    </source>
</reference>
<gene>
    <name evidence="2" type="ORF">DASB73_033820</name>
</gene>
<keyword evidence="3" id="KW-1185">Reference proteome</keyword>
<dbReference type="InterPro" id="IPR036514">
    <property type="entry name" value="SGNH_hydro_sf"/>
</dbReference>
<evidence type="ECO:0000259" key="1">
    <source>
        <dbReference type="Pfam" id="PF13472"/>
    </source>
</evidence>
<sequence>MRYQQLALIGDSITEFSTQFPHGLHTYLNNEYVKRLDVINRGYSGYNTRILRAAYKDIIESLDSTLAAAVLFIGTNDSVLPGELQHVPIAEFKENMLFFIENLQKVTDRIVLITPAYISEALWPGRTNEFMDQYIEAIEIIGKDKNIPVINLKKVMKENPDLLLDGLHFNDDGFKAFVPKVLDALATLDLDPEKLKYKLPYWRDLADKPLETVEKEITDHVIELEKNGQLAK</sequence>